<evidence type="ECO:0000256" key="11">
    <source>
        <dbReference type="HAMAP-Rule" id="MF_01920"/>
    </source>
</evidence>
<dbReference type="Pfam" id="PF13361">
    <property type="entry name" value="UvrD_C"/>
    <property type="match status" value="1"/>
</dbReference>
<sequence length="658" mass="73206">MLNPQQRAAIDYCDGPLLVLAGAGSGKTRVITEKIAHLVRRKHLSASKIAAITFTNKAAREMRERVGKLIQGPAAEGLTVCTFHALGLKFLQLEHARAGLRRGFSVLDADDSQGLIKELAPKGIKNDALWALQSLVSRAKNEGFTPEQAAQAAAGAREREAADIYAAYQKRLAAFNAVDFDDLIRLPLAILENDDEARAAWQERIRYLLLDEYQDTNTAQYRLVRALAGERGMFTAVGDDDQSIYAWRGANPENLGELSRDYPKLKVIKLEQNYRCARRILRVANVLIANNAHLFEKKLWSEGAEGAPIRVLECRDDEHEAERVAAEITHLAGKHKARWNEFAILYRGNHQSRPLEKALRIARIPYHLTGGTAFLDRAEVKDLLAYLRLINNPDDDAAFLRIVNIPRRDIGATTLEKLGQLAGARHVSMLRAAQHDAVLSELAARPASALADFVNLVRDLARSAERSSAAELVDQLIERTGYVEHIAAQVKEPGLRARRLENLKELGDWFRTMQKEGAAGDLAAQLALLTHGDRDDPGNAVRLMTLHSAKGLEFRFVFIVGVEEGAFPHEASIEEGRLEEERRLMYVGITRAKEQLALSFARRKRRFGEITANDPSRFLAELPASDLHWSGRDAEQDEVQRKEVASSSIAALAALFDD</sequence>
<gene>
    <name evidence="11" type="primary">rep</name>
    <name evidence="15" type="ORF">SAMN05216289_102231</name>
</gene>
<dbReference type="PROSITE" id="PS51198">
    <property type="entry name" value="UVRD_HELICASE_ATP_BIND"/>
    <property type="match status" value="1"/>
</dbReference>
<proteinExistence type="inferred from homology"/>
<dbReference type="HAMAP" id="MF_01920">
    <property type="entry name" value="Helicase_Rep"/>
    <property type="match status" value="1"/>
</dbReference>
<evidence type="ECO:0000256" key="4">
    <source>
        <dbReference type="ARBA" id="ARBA00022801"/>
    </source>
</evidence>
<keyword evidence="3 11" id="KW-0547">Nucleotide-binding</keyword>
<evidence type="ECO:0000256" key="10">
    <source>
        <dbReference type="ARBA" id="ARBA00048988"/>
    </source>
</evidence>
<dbReference type="GO" id="GO:0003697">
    <property type="term" value="F:single-stranded DNA binding"/>
    <property type="evidence" value="ECO:0007669"/>
    <property type="project" value="UniProtKB-UniRule"/>
</dbReference>
<keyword evidence="4 11" id="KW-0378">Hydrolase</keyword>
<dbReference type="PANTHER" id="PTHR11070">
    <property type="entry name" value="UVRD / RECB / PCRA DNA HELICASE FAMILY MEMBER"/>
    <property type="match status" value="1"/>
</dbReference>
<dbReference type="Gene3D" id="3.40.50.300">
    <property type="entry name" value="P-loop containing nucleotide triphosphate hydrolases"/>
    <property type="match status" value="2"/>
</dbReference>
<comment type="similarity">
    <text evidence="1 11">Belongs to the helicase family. UvrD subfamily.</text>
</comment>
<comment type="catalytic activity">
    <reaction evidence="9 11">
        <text>Couples ATP hydrolysis with the unwinding of duplex DNA by translocating in the 3'-5' direction.</text>
        <dbReference type="EC" id="5.6.2.4"/>
    </reaction>
</comment>
<dbReference type="InterPro" id="IPR014017">
    <property type="entry name" value="DNA_helicase_UvrD-like_C"/>
</dbReference>
<evidence type="ECO:0000256" key="9">
    <source>
        <dbReference type="ARBA" id="ARBA00034617"/>
    </source>
</evidence>
<dbReference type="EMBL" id="FOVF01000002">
    <property type="protein sequence ID" value="SFN02333.1"/>
    <property type="molecule type" value="Genomic_DNA"/>
</dbReference>
<dbReference type="OrthoDB" id="9806690at2"/>
<feature type="binding site" evidence="12">
    <location>
        <begin position="21"/>
        <end position="28"/>
    </location>
    <ligand>
        <name>ATP</name>
        <dbReference type="ChEBI" id="CHEBI:30616"/>
    </ligand>
</feature>
<evidence type="ECO:0000256" key="8">
    <source>
        <dbReference type="ARBA" id="ARBA00023235"/>
    </source>
</evidence>
<evidence type="ECO:0000256" key="12">
    <source>
        <dbReference type="PROSITE-ProRule" id="PRU00560"/>
    </source>
</evidence>
<feature type="domain" description="UvrD-like helicase ATP-binding" evidence="13">
    <location>
        <begin position="1"/>
        <end position="277"/>
    </location>
</feature>
<dbReference type="Proteomes" id="UP000198575">
    <property type="component" value="Unassembled WGS sequence"/>
</dbReference>
<keyword evidence="6 11" id="KW-0067">ATP-binding</keyword>
<evidence type="ECO:0000256" key="3">
    <source>
        <dbReference type="ARBA" id="ARBA00022741"/>
    </source>
</evidence>
<comment type="function">
    <text evidence="11">Rep helicase is a single-stranded DNA-dependent ATPase involved in DNA replication; it can initiate unwinding at a nick in the DNA. It binds to the single-stranded DNA and acts in a progressive fashion along the DNA in the 3' to 5' direction.</text>
</comment>
<dbReference type="Gene3D" id="1.10.10.160">
    <property type="match status" value="1"/>
</dbReference>
<keyword evidence="16" id="KW-1185">Reference proteome</keyword>
<dbReference type="CDD" id="cd17932">
    <property type="entry name" value="DEXQc_UvrD"/>
    <property type="match status" value="1"/>
</dbReference>
<evidence type="ECO:0000256" key="2">
    <source>
        <dbReference type="ARBA" id="ARBA00022705"/>
    </source>
</evidence>
<dbReference type="InterPro" id="IPR027417">
    <property type="entry name" value="P-loop_NTPase"/>
</dbReference>
<organism evidence="15 16">
    <name type="scientific">Dokdonella immobilis</name>
    <dbReference type="NCBI Taxonomy" id="578942"/>
    <lineage>
        <taxon>Bacteria</taxon>
        <taxon>Pseudomonadati</taxon>
        <taxon>Pseudomonadota</taxon>
        <taxon>Gammaproteobacteria</taxon>
        <taxon>Lysobacterales</taxon>
        <taxon>Rhodanobacteraceae</taxon>
        <taxon>Dokdonella</taxon>
    </lineage>
</organism>
<dbReference type="STRING" id="578942.SAMN05216289_102231"/>
<feature type="binding site" evidence="11">
    <location>
        <position position="275"/>
    </location>
    <ligand>
        <name>ATP</name>
        <dbReference type="ChEBI" id="CHEBI:30616"/>
    </ligand>
</feature>
<dbReference type="GO" id="GO:0016887">
    <property type="term" value="F:ATP hydrolysis activity"/>
    <property type="evidence" value="ECO:0007669"/>
    <property type="project" value="RHEA"/>
</dbReference>
<feature type="domain" description="UvrD-like helicase C-terminal" evidence="14">
    <location>
        <begin position="278"/>
        <end position="551"/>
    </location>
</feature>
<dbReference type="GO" id="GO:0005829">
    <property type="term" value="C:cytosol"/>
    <property type="evidence" value="ECO:0007669"/>
    <property type="project" value="TreeGrafter"/>
</dbReference>
<dbReference type="SUPFAM" id="SSF52540">
    <property type="entry name" value="P-loop containing nucleoside triphosphate hydrolases"/>
    <property type="match status" value="1"/>
</dbReference>
<evidence type="ECO:0000313" key="15">
    <source>
        <dbReference type="EMBL" id="SFN02333.1"/>
    </source>
</evidence>
<protein>
    <recommendedName>
        <fullName evidence="11">ATP-dependent DNA helicase Rep</fullName>
        <ecNumber evidence="11">5.6.2.4</ecNumber>
    </recommendedName>
    <alternativeName>
        <fullName evidence="11">DNA 3'-5' helicase Rep</fullName>
    </alternativeName>
</protein>
<dbReference type="PROSITE" id="PS51217">
    <property type="entry name" value="UVRD_HELICASE_CTER"/>
    <property type="match status" value="1"/>
</dbReference>
<keyword evidence="7 11" id="KW-0238">DNA-binding</keyword>
<dbReference type="GO" id="GO:0005524">
    <property type="term" value="F:ATP binding"/>
    <property type="evidence" value="ECO:0007669"/>
    <property type="project" value="UniProtKB-UniRule"/>
</dbReference>
<dbReference type="InterPro" id="IPR013986">
    <property type="entry name" value="DExx_box_DNA_helicase_dom_sf"/>
</dbReference>
<evidence type="ECO:0000256" key="7">
    <source>
        <dbReference type="ARBA" id="ARBA00023125"/>
    </source>
</evidence>
<dbReference type="Pfam" id="PF00580">
    <property type="entry name" value="UvrD-helicase"/>
    <property type="match status" value="1"/>
</dbReference>
<reference evidence="15 16" key="1">
    <citation type="submission" date="2016-10" db="EMBL/GenBank/DDBJ databases">
        <authorList>
            <person name="de Groot N.N."/>
        </authorList>
    </citation>
    <scope>NUCLEOTIDE SEQUENCE [LARGE SCALE GENOMIC DNA]</scope>
    <source>
        <strain evidence="15 16">CGMCC 1.7659</strain>
    </source>
</reference>
<dbReference type="InterPro" id="IPR014016">
    <property type="entry name" value="UvrD-like_ATP-bd"/>
</dbReference>
<dbReference type="RefSeq" id="WP_092404545.1">
    <property type="nucleotide sequence ID" value="NZ_FOVF01000002.1"/>
</dbReference>
<keyword evidence="5 11" id="KW-0347">Helicase</keyword>
<comment type="subunit">
    <text evidence="11">Homodimer.</text>
</comment>
<dbReference type="InterPro" id="IPR005752">
    <property type="entry name" value="Helicase_Rep"/>
</dbReference>
<dbReference type="GO" id="GO:0000725">
    <property type="term" value="P:recombinational repair"/>
    <property type="evidence" value="ECO:0007669"/>
    <property type="project" value="TreeGrafter"/>
</dbReference>
<dbReference type="Gene3D" id="1.10.486.10">
    <property type="entry name" value="PCRA, domain 4"/>
    <property type="match status" value="1"/>
</dbReference>
<comment type="catalytic activity">
    <reaction evidence="10 11">
        <text>ATP + H2O = ADP + phosphate + H(+)</text>
        <dbReference type="Rhea" id="RHEA:13065"/>
        <dbReference type="ChEBI" id="CHEBI:15377"/>
        <dbReference type="ChEBI" id="CHEBI:15378"/>
        <dbReference type="ChEBI" id="CHEBI:30616"/>
        <dbReference type="ChEBI" id="CHEBI:43474"/>
        <dbReference type="ChEBI" id="CHEBI:456216"/>
        <dbReference type="EC" id="5.6.2.4"/>
    </reaction>
</comment>
<evidence type="ECO:0000256" key="1">
    <source>
        <dbReference type="ARBA" id="ARBA00009922"/>
    </source>
</evidence>
<dbReference type="InterPro" id="IPR000212">
    <property type="entry name" value="DNA_helicase_UvrD/REP"/>
</dbReference>
<keyword evidence="2 11" id="KW-0235">DNA replication</keyword>
<dbReference type="GO" id="GO:0006260">
    <property type="term" value="P:DNA replication"/>
    <property type="evidence" value="ECO:0007669"/>
    <property type="project" value="UniProtKB-UniRule"/>
</dbReference>
<evidence type="ECO:0000256" key="6">
    <source>
        <dbReference type="ARBA" id="ARBA00022840"/>
    </source>
</evidence>
<dbReference type="EC" id="5.6.2.4" evidence="11"/>
<evidence type="ECO:0000259" key="14">
    <source>
        <dbReference type="PROSITE" id="PS51217"/>
    </source>
</evidence>
<evidence type="ECO:0000256" key="5">
    <source>
        <dbReference type="ARBA" id="ARBA00022806"/>
    </source>
</evidence>
<evidence type="ECO:0000313" key="16">
    <source>
        <dbReference type="Proteomes" id="UP000198575"/>
    </source>
</evidence>
<accession>A0A1I4VMJ7</accession>
<dbReference type="GO" id="GO:0043138">
    <property type="term" value="F:3'-5' DNA helicase activity"/>
    <property type="evidence" value="ECO:0007669"/>
    <property type="project" value="UniProtKB-UniRule"/>
</dbReference>
<dbReference type="PANTHER" id="PTHR11070:SF64">
    <property type="entry name" value="ATP-DEPENDENT DNA HELICASE REP"/>
    <property type="match status" value="1"/>
</dbReference>
<keyword evidence="8 11" id="KW-0413">Isomerase</keyword>
<evidence type="ECO:0000259" key="13">
    <source>
        <dbReference type="PROSITE" id="PS51198"/>
    </source>
</evidence>
<name>A0A1I4VMJ7_9GAMM</name>
<dbReference type="AlphaFoldDB" id="A0A1I4VMJ7"/>